<feature type="domain" description="6-phosphogluconate dehydrogenase NADP-binding" evidence="4">
    <location>
        <begin position="4"/>
        <end position="153"/>
    </location>
</feature>
<comment type="similarity">
    <text evidence="1">Belongs to the HIBADH-related family. NP60 subfamily.</text>
</comment>
<dbReference type="SUPFAM" id="SSF48179">
    <property type="entry name" value="6-phosphogluconate dehydrogenase C-terminal domain-like"/>
    <property type="match status" value="1"/>
</dbReference>
<dbReference type="InterPro" id="IPR006115">
    <property type="entry name" value="6PGDH_NADP-bd"/>
</dbReference>
<dbReference type="OrthoDB" id="435038at2759"/>
<evidence type="ECO:0000256" key="2">
    <source>
        <dbReference type="ARBA" id="ARBA00023002"/>
    </source>
</evidence>
<dbReference type="InterPro" id="IPR013328">
    <property type="entry name" value="6PGD_dom2"/>
</dbReference>
<evidence type="ECO:0000256" key="3">
    <source>
        <dbReference type="PIRSR" id="PIRSR000103-1"/>
    </source>
</evidence>
<dbReference type="Pfam" id="PF03446">
    <property type="entry name" value="NAD_binding_2"/>
    <property type="match status" value="1"/>
</dbReference>
<dbReference type="PANTHER" id="PTHR43580">
    <property type="entry name" value="OXIDOREDUCTASE GLYR1-RELATED"/>
    <property type="match status" value="1"/>
</dbReference>
<feature type="active site" evidence="3">
    <location>
        <position position="178"/>
    </location>
</feature>
<proteinExistence type="inferred from homology"/>
<dbReference type="Gene3D" id="1.10.1040.10">
    <property type="entry name" value="N-(1-d-carboxylethyl)-l-norvaline Dehydrogenase, domain 2"/>
    <property type="match status" value="1"/>
</dbReference>
<organism evidence="5 6">
    <name type="scientific">Trichodelitschia bisporula</name>
    <dbReference type="NCBI Taxonomy" id="703511"/>
    <lineage>
        <taxon>Eukaryota</taxon>
        <taxon>Fungi</taxon>
        <taxon>Dikarya</taxon>
        <taxon>Ascomycota</taxon>
        <taxon>Pezizomycotina</taxon>
        <taxon>Dothideomycetes</taxon>
        <taxon>Dothideomycetes incertae sedis</taxon>
        <taxon>Phaeotrichales</taxon>
        <taxon>Phaeotrichaceae</taxon>
        <taxon>Trichodelitschia</taxon>
    </lineage>
</organism>
<dbReference type="Proteomes" id="UP000799640">
    <property type="component" value="Unassembled WGS sequence"/>
</dbReference>
<evidence type="ECO:0000313" key="5">
    <source>
        <dbReference type="EMBL" id="KAF2403325.1"/>
    </source>
</evidence>
<dbReference type="Gene3D" id="3.40.50.720">
    <property type="entry name" value="NAD(P)-binding Rossmann-like Domain"/>
    <property type="match status" value="1"/>
</dbReference>
<keyword evidence="6" id="KW-1185">Reference proteome</keyword>
<dbReference type="GO" id="GO:0050661">
    <property type="term" value="F:NADP binding"/>
    <property type="evidence" value="ECO:0007669"/>
    <property type="project" value="InterPro"/>
</dbReference>
<evidence type="ECO:0000313" key="6">
    <source>
        <dbReference type="Proteomes" id="UP000799640"/>
    </source>
</evidence>
<keyword evidence="2" id="KW-0560">Oxidoreductase</keyword>
<dbReference type="PANTHER" id="PTHR43580:SF3">
    <property type="entry name" value="6-PHOSPHOGLUCONATE DEHYDROGENASE FAMILY PROTEIN (AFU_ORTHOLOGUE AFUA_2G11600)"/>
    <property type="match status" value="1"/>
</dbReference>
<dbReference type="EMBL" id="ML996689">
    <property type="protein sequence ID" value="KAF2403325.1"/>
    <property type="molecule type" value="Genomic_DNA"/>
</dbReference>
<dbReference type="SUPFAM" id="SSF51735">
    <property type="entry name" value="NAD(P)-binding Rossmann-fold domains"/>
    <property type="match status" value="1"/>
</dbReference>
<dbReference type="InterPro" id="IPR036291">
    <property type="entry name" value="NAD(P)-bd_dom_sf"/>
</dbReference>
<name>A0A6G1I5Q7_9PEZI</name>
<sequence>MTPRIAWIGLGNMGRGMSTNLVRKASLSRPLILFNRTASRAEQHAATLGDLAAVAPTLESAITDADIIFTSLGSDSAVTSTLDFALSLPITGKLFVETSTVAPSTASALASRITAAGASYVSMPVFGAPPMADAGVVVCVLAGPAEAVARVKPYAAGVIGRANIDLSGQDPGQALLLKVLGNTFIFGMIETLGAGLVAAEKTGLGVGYIQQFVNLLFPGPMAMYAERMVVGTYWRKEPLGPVDVARKDAGHALALAEGAGARLPVVELAEGHLRAVKEYMGERGDIAGIYGALRQEAGLKFENE</sequence>
<protein>
    <submittedName>
        <fullName evidence="5">6-phosphogluconate dehydrogenase</fullName>
    </submittedName>
</protein>
<dbReference type="InterPro" id="IPR008927">
    <property type="entry name" value="6-PGluconate_DH-like_C_sf"/>
</dbReference>
<dbReference type="PIRSF" id="PIRSF000103">
    <property type="entry name" value="HIBADH"/>
    <property type="match status" value="1"/>
</dbReference>
<reference evidence="5" key="1">
    <citation type="journal article" date="2020" name="Stud. Mycol.">
        <title>101 Dothideomycetes genomes: a test case for predicting lifestyles and emergence of pathogens.</title>
        <authorList>
            <person name="Haridas S."/>
            <person name="Albert R."/>
            <person name="Binder M."/>
            <person name="Bloem J."/>
            <person name="Labutti K."/>
            <person name="Salamov A."/>
            <person name="Andreopoulos B."/>
            <person name="Baker S."/>
            <person name="Barry K."/>
            <person name="Bills G."/>
            <person name="Bluhm B."/>
            <person name="Cannon C."/>
            <person name="Castanera R."/>
            <person name="Culley D."/>
            <person name="Daum C."/>
            <person name="Ezra D."/>
            <person name="Gonzalez J."/>
            <person name="Henrissat B."/>
            <person name="Kuo A."/>
            <person name="Liang C."/>
            <person name="Lipzen A."/>
            <person name="Lutzoni F."/>
            <person name="Magnuson J."/>
            <person name="Mondo S."/>
            <person name="Nolan M."/>
            <person name="Ohm R."/>
            <person name="Pangilinan J."/>
            <person name="Park H.-J."/>
            <person name="Ramirez L."/>
            <person name="Alfaro M."/>
            <person name="Sun H."/>
            <person name="Tritt A."/>
            <person name="Yoshinaga Y."/>
            <person name="Zwiers L.-H."/>
            <person name="Turgeon B."/>
            <person name="Goodwin S."/>
            <person name="Spatafora J."/>
            <person name="Crous P."/>
            <person name="Grigoriev I."/>
        </authorList>
    </citation>
    <scope>NUCLEOTIDE SEQUENCE</scope>
    <source>
        <strain evidence="5">CBS 262.69</strain>
    </source>
</reference>
<accession>A0A6G1I5Q7</accession>
<dbReference type="InterPro" id="IPR051265">
    <property type="entry name" value="HIBADH-related_NP60_sf"/>
</dbReference>
<dbReference type="AlphaFoldDB" id="A0A6G1I5Q7"/>
<dbReference type="InterPro" id="IPR015815">
    <property type="entry name" value="HIBADH-related"/>
</dbReference>
<dbReference type="GO" id="GO:0016491">
    <property type="term" value="F:oxidoreductase activity"/>
    <property type="evidence" value="ECO:0007669"/>
    <property type="project" value="UniProtKB-KW"/>
</dbReference>
<evidence type="ECO:0000256" key="1">
    <source>
        <dbReference type="ARBA" id="ARBA00007598"/>
    </source>
</evidence>
<evidence type="ECO:0000259" key="4">
    <source>
        <dbReference type="Pfam" id="PF03446"/>
    </source>
</evidence>
<gene>
    <name evidence="5" type="ORF">EJ06DRAFT_541234</name>
</gene>